<feature type="domain" description="DUF883" evidence="2">
    <location>
        <begin position="123"/>
        <end position="152"/>
    </location>
</feature>
<name>A0A2S5T408_9BURK</name>
<dbReference type="OrthoDB" id="9181874at2"/>
<comment type="caution">
    <text evidence="3">The sequence shown here is derived from an EMBL/GenBank/DDBJ whole genome shotgun (WGS) entry which is preliminary data.</text>
</comment>
<dbReference type="Proteomes" id="UP000239406">
    <property type="component" value="Unassembled WGS sequence"/>
</dbReference>
<proteinExistence type="predicted"/>
<feature type="region of interest" description="Disordered" evidence="1">
    <location>
        <begin position="10"/>
        <end position="54"/>
    </location>
</feature>
<dbReference type="AlphaFoldDB" id="A0A2S5T408"/>
<sequence length="152" mass="16623">MPGCGGILTLLRPIPSLRHEEPAMPTDTQKEASQPLQTEGTVRRPPRRYPRPPADDTAALLQREWADLEADVSELVSSPAVAQVPELRVLKDRLQASLHRAGEAVAEASHGITRRVRYTASATNDYVHEEPWKVAGLAALAGFAIGYLLGRR</sequence>
<protein>
    <recommendedName>
        <fullName evidence="2">DUF883 domain-containing protein</fullName>
    </recommendedName>
</protein>
<dbReference type="Pfam" id="PF19029">
    <property type="entry name" value="DUF883_C"/>
    <property type="match status" value="1"/>
</dbReference>
<evidence type="ECO:0000313" key="3">
    <source>
        <dbReference type="EMBL" id="PPE69627.1"/>
    </source>
</evidence>
<accession>A0A2S5T408</accession>
<evidence type="ECO:0000313" key="4">
    <source>
        <dbReference type="Proteomes" id="UP000239406"/>
    </source>
</evidence>
<dbReference type="InterPro" id="IPR043605">
    <property type="entry name" value="DUF883_C"/>
</dbReference>
<gene>
    <name evidence="3" type="ORF">C1702_10545</name>
</gene>
<dbReference type="EMBL" id="PSNY01000010">
    <property type="protein sequence ID" value="PPE69627.1"/>
    <property type="molecule type" value="Genomic_DNA"/>
</dbReference>
<evidence type="ECO:0000259" key="2">
    <source>
        <dbReference type="Pfam" id="PF19029"/>
    </source>
</evidence>
<evidence type="ECO:0000256" key="1">
    <source>
        <dbReference type="SAM" id="MobiDB-lite"/>
    </source>
</evidence>
<dbReference type="PANTHER" id="PTHR35893:SF3">
    <property type="entry name" value="INNER MEMBRANE PROTEIN"/>
    <property type="match status" value="1"/>
</dbReference>
<feature type="compositionally biased region" description="Polar residues" evidence="1">
    <location>
        <begin position="31"/>
        <end position="40"/>
    </location>
</feature>
<organism evidence="3 4">
    <name type="scientific">Caldimonas thermodepolymerans</name>
    <dbReference type="NCBI Taxonomy" id="215580"/>
    <lineage>
        <taxon>Bacteria</taxon>
        <taxon>Pseudomonadati</taxon>
        <taxon>Pseudomonadota</taxon>
        <taxon>Betaproteobacteria</taxon>
        <taxon>Burkholderiales</taxon>
        <taxon>Sphaerotilaceae</taxon>
        <taxon>Caldimonas</taxon>
    </lineage>
</organism>
<dbReference type="PANTHER" id="PTHR35893">
    <property type="entry name" value="INNER MEMBRANE PROTEIN-RELATED"/>
    <property type="match status" value="1"/>
</dbReference>
<keyword evidence="4" id="KW-1185">Reference proteome</keyword>
<dbReference type="GO" id="GO:0043022">
    <property type="term" value="F:ribosome binding"/>
    <property type="evidence" value="ECO:0007669"/>
    <property type="project" value="InterPro"/>
</dbReference>
<reference evidence="3 4" key="1">
    <citation type="submission" date="2018-02" db="EMBL/GenBank/DDBJ databases">
        <title>Reclassifiation of [Polyangium] brachysporum DSM 7029 as Guopingzhaonella breviflexa gen. nov., sp. nov., a member of the family Comamonadaceae.</title>
        <authorList>
            <person name="Tang B."/>
        </authorList>
    </citation>
    <scope>NUCLEOTIDE SEQUENCE [LARGE SCALE GENOMIC DNA]</scope>
    <source>
        <strain evidence="3 4">DSM 15344</strain>
    </source>
</reference>
<dbReference type="InterPro" id="IPR010279">
    <property type="entry name" value="YqjD/ElaB"/>
</dbReference>